<evidence type="ECO:0000313" key="8">
    <source>
        <dbReference type="Proteomes" id="UP001600894"/>
    </source>
</evidence>
<keyword evidence="3" id="KW-0808">Transferase</keyword>
<evidence type="ECO:0000256" key="2">
    <source>
        <dbReference type="ARBA" id="ARBA00005790"/>
    </source>
</evidence>
<dbReference type="PANTHER" id="PTHR23117:SF13">
    <property type="entry name" value="GUANYLATE KINASE"/>
    <property type="match status" value="1"/>
</dbReference>
<evidence type="ECO:0000256" key="4">
    <source>
        <dbReference type="ARBA" id="ARBA00022777"/>
    </source>
</evidence>
<reference evidence="7 8" key="1">
    <citation type="submission" date="2024-04" db="EMBL/GenBank/DDBJ databases">
        <title>Defined microbial consortia suppress multidrug-resistant proinflammatory Enterobacteriaceae via ecological control.</title>
        <authorList>
            <person name="Furuichi M."/>
            <person name="Kawaguchi T."/>
            <person name="Pust M."/>
            <person name="Yasuma K."/>
            <person name="Plichta D."/>
            <person name="Hasegawa N."/>
            <person name="Ohya T."/>
            <person name="Bhattarai S."/>
            <person name="Sasajima S."/>
            <person name="Aoto Y."/>
            <person name="Tuganbaev T."/>
            <person name="Yaginuma M."/>
            <person name="Ueda M."/>
            <person name="Okahashi N."/>
            <person name="Amafuji K."/>
            <person name="Kiridooshi Y."/>
            <person name="Sugita K."/>
            <person name="Strazar M."/>
            <person name="Skelly A."/>
            <person name="Suda W."/>
            <person name="Hattori M."/>
            <person name="Nakamoto N."/>
            <person name="Caballero S."/>
            <person name="Norman J."/>
            <person name="Olle B."/>
            <person name="Tanoue T."/>
            <person name="Arita M."/>
            <person name="Bucci V."/>
            <person name="Atarashi K."/>
            <person name="Xavier R."/>
            <person name="Honda K."/>
        </authorList>
    </citation>
    <scope>NUCLEOTIDE SEQUENCE [LARGE SCALE GENOMIC DNA]</scope>
    <source>
        <strain evidence="8">f13</strain>
    </source>
</reference>
<dbReference type="GO" id="GO:0016301">
    <property type="term" value="F:kinase activity"/>
    <property type="evidence" value="ECO:0007669"/>
    <property type="project" value="UniProtKB-KW"/>
</dbReference>
<evidence type="ECO:0000256" key="5">
    <source>
        <dbReference type="ARBA" id="ARBA00048594"/>
    </source>
</evidence>
<dbReference type="InterPro" id="IPR008144">
    <property type="entry name" value="Guanylate_kin-like_dom"/>
</dbReference>
<proteinExistence type="inferred from homology"/>
<accession>A0ABQ0ASF2</accession>
<feature type="domain" description="Guanylate kinase-like" evidence="6">
    <location>
        <begin position="2"/>
        <end position="191"/>
    </location>
</feature>
<organism evidence="7 8">
    <name type="scientific">Enterocloster alcoholdehydrogenati</name>
    <dbReference type="NCBI Taxonomy" id="2547410"/>
    <lineage>
        <taxon>Bacteria</taxon>
        <taxon>Bacillati</taxon>
        <taxon>Bacillota</taxon>
        <taxon>Clostridia</taxon>
        <taxon>Lachnospirales</taxon>
        <taxon>Lachnospiraceae</taxon>
        <taxon>Enterocloster</taxon>
    </lineage>
</organism>
<comment type="function">
    <text evidence="1">Essential for recycling GMP and indirectly, cGMP.</text>
</comment>
<comment type="catalytic activity">
    <reaction evidence="5">
        <text>GMP + ATP = GDP + ADP</text>
        <dbReference type="Rhea" id="RHEA:20780"/>
        <dbReference type="ChEBI" id="CHEBI:30616"/>
        <dbReference type="ChEBI" id="CHEBI:58115"/>
        <dbReference type="ChEBI" id="CHEBI:58189"/>
        <dbReference type="ChEBI" id="CHEBI:456216"/>
        <dbReference type="EC" id="2.7.4.8"/>
    </reaction>
</comment>
<gene>
    <name evidence="7" type="ORF">F130042H8_00200</name>
</gene>
<sequence length="198" mass="22947">MGYIFYVMGKSASGKDTIYKELVRRLPEYGTVRMYTTRPIRDGEQDGVEYYFTDQAHLDRLEGQGKVIECRTYDTVFGPWSYFTADDGQIDLDHGNYLMIGTLDSYEKMVKYYGKEILVPIYIYVDDGVRLQRALDREKSQKSPKYTEMCRRYLADENDFSPERLTQCGIAGGYENGDLNTCICSVLKDIEDKMKPKL</sequence>
<dbReference type="PROSITE" id="PS50052">
    <property type="entry name" value="GUANYLATE_KINASE_2"/>
    <property type="match status" value="1"/>
</dbReference>
<dbReference type="InterPro" id="IPR008145">
    <property type="entry name" value="GK/Ca_channel_bsu"/>
</dbReference>
<keyword evidence="4 7" id="KW-0418">Kinase</keyword>
<dbReference type="PROSITE" id="PS00856">
    <property type="entry name" value="GUANYLATE_KINASE_1"/>
    <property type="match status" value="1"/>
</dbReference>
<evidence type="ECO:0000256" key="3">
    <source>
        <dbReference type="ARBA" id="ARBA00022679"/>
    </source>
</evidence>
<dbReference type="RefSeq" id="WP_176255799.1">
    <property type="nucleotide sequence ID" value="NZ_BAABXL010000001.1"/>
</dbReference>
<dbReference type="Pfam" id="PF00625">
    <property type="entry name" value="Guanylate_kin"/>
    <property type="match status" value="1"/>
</dbReference>
<protein>
    <submittedName>
        <fullName evidence="7">Guanylate kinase</fullName>
    </submittedName>
</protein>
<evidence type="ECO:0000259" key="6">
    <source>
        <dbReference type="PROSITE" id="PS50052"/>
    </source>
</evidence>
<dbReference type="EMBL" id="BAABXL010000001">
    <property type="protein sequence ID" value="GAA6266960.1"/>
    <property type="molecule type" value="Genomic_DNA"/>
</dbReference>
<dbReference type="SUPFAM" id="SSF52540">
    <property type="entry name" value="P-loop containing nucleoside triphosphate hydrolases"/>
    <property type="match status" value="1"/>
</dbReference>
<keyword evidence="8" id="KW-1185">Reference proteome</keyword>
<evidence type="ECO:0000256" key="1">
    <source>
        <dbReference type="ARBA" id="ARBA00003531"/>
    </source>
</evidence>
<dbReference type="Gene3D" id="3.40.50.300">
    <property type="entry name" value="P-loop containing nucleotide triphosphate hydrolases"/>
    <property type="match status" value="1"/>
</dbReference>
<dbReference type="InterPro" id="IPR020590">
    <property type="entry name" value="Guanylate_kinase_CS"/>
</dbReference>
<dbReference type="InterPro" id="IPR027417">
    <property type="entry name" value="P-loop_NTPase"/>
</dbReference>
<dbReference type="PANTHER" id="PTHR23117">
    <property type="entry name" value="GUANYLATE KINASE-RELATED"/>
    <property type="match status" value="1"/>
</dbReference>
<name>A0ABQ0ASF2_9FIRM</name>
<evidence type="ECO:0000313" key="7">
    <source>
        <dbReference type="EMBL" id="GAA6266960.1"/>
    </source>
</evidence>
<comment type="similarity">
    <text evidence="2">Belongs to the guanylate kinase family.</text>
</comment>
<comment type="caution">
    <text evidence="7">The sequence shown here is derived from an EMBL/GenBank/DDBJ whole genome shotgun (WGS) entry which is preliminary data.</text>
</comment>
<dbReference type="Proteomes" id="UP001600894">
    <property type="component" value="Unassembled WGS sequence"/>
</dbReference>